<dbReference type="Gene3D" id="3.40.1190.20">
    <property type="match status" value="1"/>
</dbReference>
<dbReference type="InterPro" id="IPR029056">
    <property type="entry name" value="Ribokinase-like"/>
</dbReference>
<dbReference type="InterPro" id="IPR030830">
    <property type="entry name" value="Myo_inos_IolC"/>
</dbReference>
<name>A0A0D5Y148_9PSED</name>
<dbReference type="GO" id="GO:0016301">
    <property type="term" value="F:kinase activity"/>
    <property type="evidence" value="ECO:0007669"/>
    <property type="project" value="UniProtKB-KW"/>
</dbReference>
<dbReference type="CDD" id="cd01166">
    <property type="entry name" value="KdgK"/>
    <property type="match status" value="1"/>
</dbReference>
<keyword evidence="3" id="KW-0547">Nucleotide-binding</keyword>
<proteinExistence type="inferred from homology"/>
<evidence type="ECO:0000313" key="8">
    <source>
        <dbReference type="EMBL" id="AKA25073.1"/>
    </source>
</evidence>
<keyword evidence="4 8" id="KW-0418">Kinase</keyword>
<evidence type="ECO:0000256" key="5">
    <source>
        <dbReference type="ARBA" id="ARBA00022840"/>
    </source>
</evidence>
<feature type="domain" description="DUF2090" evidence="7">
    <location>
        <begin position="382"/>
        <end position="694"/>
    </location>
</feature>
<sequence>MKKFIGKNIPRKNFIEKILIGAGERFSLHPPRAFGAFLGATRRLIKITGASMGQTRFASGRQLDLICLGRLGVDLYAQQVGARLEDVTSFAKYLGGSSANIAFGTARLGLRSAMLSRVGDDHMGRFLVESLAREGCDVSAIKVDPQRLTALVLLGLKDRETFPLVFYRENCADMALRAEDISEAFIASSKALLITGTHFSTDGVYQASLQALEYAERHNVRRVLDIDYRPVLWGLAGKADGETRFVADRNVSQHVQKILPRFDLIVGTEEEFLIAGGSQDLLGALRRVRELTAATLVVKLGPQGCTVIHGAIPARLEEGAIYPGVRVEVLNVLGAGDAFMSGFLSGWLEEASDERCCQLANACGGLVVSRHACAPAMPTRAELDYLFNSPVPITRPDQDATLQRLHQVSVPRKAWKQLFIFAFDHRGQLVELAQKGGRELKAIGQLKQLFIQAVERVEADLREQGIAADVGLLADQRFGQDSLNAATGRGWWVARPVEVQGSRPLAFEHGRSIGSNLIAWPQEQIIKCLVQYHPDDEPLLRLEQEAQLKGLYQASQASGHELLLEVIPPKDLPGAHPDVLYRALKRLYNLGIYPAWWKIETQSAEDWKRLDELIEARDPYCRGVVLLGLNAPAAALAEGFRQAADSRTCRGFAVGRTIFHEPSRAWLASEIDDETLIRRVQATFVELIDAWRAARG</sequence>
<accession>A0A0D5Y148</accession>
<evidence type="ECO:0000313" key="9">
    <source>
        <dbReference type="Proteomes" id="UP000032748"/>
    </source>
</evidence>
<evidence type="ECO:0000256" key="2">
    <source>
        <dbReference type="ARBA" id="ARBA00022679"/>
    </source>
</evidence>
<dbReference type="InterPro" id="IPR011611">
    <property type="entry name" value="PfkB_dom"/>
</dbReference>
<dbReference type="PANTHER" id="PTHR43085">
    <property type="entry name" value="HEXOKINASE FAMILY MEMBER"/>
    <property type="match status" value="1"/>
</dbReference>
<gene>
    <name evidence="8" type="ORF">PCL1606_36220</name>
</gene>
<dbReference type="Gene3D" id="3.20.20.70">
    <property type="entry name" value="Aldolase class I"/>
    <property type="match status" value="1"/>
</dbReference>
<dbReference type="GO" id="GO:0005524">
    <property type="term" value="F:ATP binding"/>
    <property type="evidence" value="ECO:0007669"/>
    <property type="project" value="UniProtKB-KW"/>
</dbReference>
<dbReference type="SUPFAM" id="SSF53613">
    <property type="entry name" value="Ribokinase-like"/>
    <property type="match status" value="1"/>
</dbReference>
<dbReference type="NCBIfam" id="TIGR04382">
    <property type="entry name" value="myo_inos_iolC_N"/>
    <property type="match status" value="1"/>
</dbReference>
<evidence type="ECO:0000256" key="4">
    <source>
        <dbReference type="ARBA" id="ARBA00022777"/>
    </source>
</evidence>
<dbReference type="InterPro" id="IPR002173">
    <property type="entry name" value="Carboh/pur_kinase_PfkB_CS"/>
</dbReference>
<dbReference type="Proteomes" id="UP000032748">
    <property type="component" value="Chromosome"/>
</dbReference>
<evidence type="ECO:0000256" key="3">
    <source>
        <dbReference type="ARBA" id="ARBA00022741"/>
    </source>
</evidence>
<dbReference type="Pfam" id="PF00294">
    <property type="entry name" value="PfkB"/>
    <property type="match status" value="1"/>
</dbReference>
<comment type="similarity">
    <text evidence="1">Belongs to the carbohydrate kinase PfkB family.</text>
</comment>
<dbReference type="PATRIC" id="fig|587753.10.peg.3611"/>
<feature type="domain" description="Carbohydrate kinase PfkB" evidence="6">
    <location>
        <begin position="64"/>
        <end position="379"/>
    </location>
</feature>
<organism evidence="8 9">
    <name type="scientific">Pseudomonas chlororaphis</name>
    <dbReference type="NCBI Taxonomy" id="587753"/>
    <lineage>
        <taxon>Bacteria</taxon>
        <taxon>Pseudomonadati</taxon>
        <taxon>Pseudomonadota</taxon>
        <taxon>Gammaproteobacteria</taxon>
        <taxon>Pseudomonadales</taxon>
        <taxon>Pseudomonadaceae</taxon>
        <taxon>Pseudomonas</taxon>
    </lineage>
</organism>
<dbReference type="InterPro" id="IPR023314">
    <property type="entry name" value="Myo_inos_IolC-like_sf"/>
</dbReference>
<dbReference type="PANTHER" id="PTHR43085:SF49">
    <property type="entry name" value="5-DEHYDRO-2-DEOXYGLUCONOKINASE"/>
    <property type="match status" value="1"/>
</dbReference>
<dbReference type="AlphaFoldDB" id="A0A0D5Y148"/>
<evidence type="ECO:0000259" key="7">
    <source>
        <dbReference type="Pfam" id="PF09863"/>
    </source>
</evidence>
<dbReference type="InterPro" id="IPR013785">
    <property type="entry name" value="Aldolase_TIM"/>
</dbReference>
<dbReference type="KEGG" id="pcz:PCL1606_36220"/>
<dbReference type="PROSITE" id="PS00584">
    <property type="entry name" value="PFKB_KINASES_2"/>
    <property type="match status" value="1"/>
</dbReference>
<dbReference type="Pfam" id="PF09863">
    <property type="entry name" value="DUF2090"/>
    <property type="match status" value="1"/>
</dbReference>
<evidence type="ECO:0000256" key="1">
    <source>
        <dbReference type="ARBA" id="ARBA00010688"/>
    </source>
</evidence>
<protein>
    <submittedName>
        <fullName evidence="8">5-dehydro-2-deoxygluconokinase</fullName>
    </submittedName>
</protein>
<reference evidence="8 9" key="1">
    <citation type="journal article" date="2015" name="Mol. Plant Microbe Interact.">
        <title>Comparative Genomic Analysis of Pseudomonas chlororaphis PCL1606 Reveals New Insight into Antifungal Compounds Involved in Biocontrol.</title>
        <authorList>
            <person name="Calderon C.E."/>
            <person name="Ramos C."/>
            <person name="de Vicente A."/>
            <person name="Cazorla F.M."/>
        </authorList>
    </citation>
    <scope>NUCLEOTIDE SEQUENCE [LARGE SCALE GENOMIC DNA]</scope>
    <source>
        <strain evidence="8 9">PCL1606</strain>
    </source>
</reference>
<dbReference type="Gene3D" id="2.20.150.10">
    <property type="entry name" value="putative 5-dehydro-2- deoxygluconokinase"/>
    <property type="match status" value="1"/>
</dbReference>
<dbReference type="InterPro" id="IPR050306">
    <property type="entry name" value="PfkB_Carbo_kinase"/>
</dbReference>
<dbReference type="EMBL" id="CP011110">
    <property type="protein sequence ID" value="AKA25073.1"/>
    <property type="molecule type" value="Genomic_DNA"/>
</dbReference>
<keyword evidence="5" id="KW-0067">ATP-binding</keyword>
<keyword evidence="2" id="KW-0808">Transferase</keyword>
<evidence type="ECO:0000259" key="6">
    <source>
        <dbReference type="Pfam" id="PF00294"/>
    </source>
</evidence>
<dbReference type="InterPro" id="IPR018659">
    <property type="entry name" value="DUF2090"/>
</dbReference>